<dbReference type="OrthoDB" id="10029326at2759"/>
<evidence type="ECO:0000313" key="2">
    <source>
        <dbReference type="EMBL" id="KAF2972661.1"/>
    </source>
</evidence>
<dbReference type="Proteomes" id="UP000481858">
    <property type="component" value="Unassembled WGS sequence"/>
</dbReference>
<dbReference type="AlphaFoldDB" id="A0A7C8IUK0"/>
<name>A0A7C8IUK0_9PEZI</name>
<reference evidence="2 3" key="1">
    <citation type="submission" date="2019-12" db="EMBL/GenBank/DDBJ databases">
        <title>Draft genome sequence of the ascomycete Xylaria multiplex DSM 110363.</title>
        <authorList>
            <person name="Buettner E."/>
            <person name="Kellner H."/>
        </authorList>
    </citation>
    <scope>NUCLEOTIDE SEQUENCE [LARGE SCALE GENOMIC DNA]</scope>
    <source>
        <strain evidence="2 3">DSM 110363</strain>
    </source>
</reference>
<proteinExistence type="predicted"/>
<gene>
    <name evidence="2" type="ORF">GQX73_g871</name>
</gene>
<sequence>MRVPTYVEFAFSHHIIIHYQMAEAQEKSVCRDCLELFKDAALHLSPEPPKEASVRLFNTRYRKGAAANISALECPMCTLFYSSVPRLKQTDGGKKEILALAVAKTRHDPHSVTASIVGFESESPSLQTRYRGTLRIQDVQQGLVRTLTSPQTLSQEALDSIQFWMKSCASSHAKCEFAKYVKRLPLRLVDVMPTGFNHKTYTGGSQVLRLEETAGVRIVSSENLPLNTPYLTLSHRWASPPVILLSTATLFLLQGDITPYLLRHSETAAFRHAVYITRGLGYRYIWIDALCIMQDDESEKTAEIMQMDEIYSNSTLNIAASEGRIHEGLLFNRKLEDINPCIATVRISKGQVAHLLAFSDKCSSTEASLNGRGWVFQERILSPRICHFTKNQIFWECRSLEASEVLPRGVPDRALRSFGLGIDIPASMDQPKRRWYELAEQYSRTSLTFPNDRLLAISAVAKRFCLAMKLHPSDYLAGMWKNDLPQSLLWFQRTADDHELSAEKHVIDTDEMEFTCAPTWSWASILSSSSHVETASQTVKSTLLDVSISRISSNFFDGTTSCRLRLQGPLCKCRRQVSGGTPWIHVGQHTRFQEAKDFMFQHGDTIILNWDISRKKVADFLEAGASSFTPYIFFLLHIASEKSEEGPIERGIILRKTDSHGTYVRVGSFMTTPLESTYPGSELEAAFNGVLETLGIDDYIVLGADGQRTIDIV</sequence>
<dbReference type="InParanoid" id="A0A7C8IUK0"/>
<keyword evidence="3" id="KW-1185">Reference proteome</keyword>
<feature type="domain" description="Heterokaryon incompatibility" evidence="1">
    <location>
        <begin position="230"/>
        <end position="378"/>
    </location>
</feature>
<organism evidence="2 3">
    <name type="scientific">Xylaria multiplex</name>
    <dbReference type="NCBI Taxonomy" id="323545"/>
    <lineage>
        <taxon>Eukaryota</taxon>
        <taxon>Fungi</taxon>
        <taxon>Dikarya</taxon>
        <taxon>Ascomycota</taxon>
        <taxon>Pezizomycotina</taxon>
        <taxon>Sordariomycetes</taxon>
        <taxon>Xylariomycetidae</taxon>
        <taxon>Xylariales</taxon>
        <taxon>Xylariaceae</taxon>
        <taxon>Xylaria</taxon>
    </lineage>
</organism>
<protein>
    <recommendedName>
        <fullName evidence="1">Heterokaryon incompatibility domain-containing protein</fullName>
    </recommendedName>
</protein>
<accession>A0A7C8IUK0</accession>
<dbReference type="InterPro" id="IPR010730">
    <property type="entry name" value="HET"/>
</dbReference>
<evidence type="ECO:0000313" key="3">
    <source>
        <dbReference type="Proteomes" id="UP000481858"/>
    </source>
</evidence>
<comment type="caution">
    <text evidence="2">The sequence shown here is derived from an EMBL/GenBank/DDBJ whole genome shotgun (WGS) entry which is preliminary data.</text>
</comment>
<evidence type="ECO:0000259" key="1">
    <source>
        <dbReference type="Pfam" id="PF06985"/>
    </source>
</evidence>
<dbReference type="PANTHER" id="PTHR33112:SF10">
    <property type="entry name" value="TOL"/>
    <property type="match status" value="1"/>
</dbReference>
<dbReference type="Pfam" id="PF06985">
    <property type="entry name" value="HET"/>
    <property type="match status" value="1"/>
</dbReference>
<dbReference type="EMBL" id="WUBL01000005">
    <property type="protein sequence ID" value="KAF2972661.1"/>
    <property type="molecule type" value="Genomic_DNA"/>
</dbReference>
<dbReference type="PANTHER" id="PTHR33112">
    <property type="entry name" value="DOMAIN PROTEIN, PUTATIVE-RELATED"/>
    <property type="match status" value="1"/>
</dbReference>